<feature type="domain" description="Glycosyltransferase 2-like" evidence="5">
    <location>
        <begin position="7"/>
        <end position="61"/>
    </location>
</feature>
<dbReference type="KEGG" id="mew:MSWAN_1341"/>
<protein>
    <submittedName>
        <fullName evidence="6">Glycosyl transferase family 2</fullName>
    </submittedName>
</protein>
<dbReference type="STRING" id="868131.MSWAN_1341"/>
<dbReference type="Pfam" id="PF13641">
    <property type="entry name" value="Glyco_tranf_2_3"/>
    <property type="match status" value="1"/>
</dbReference>
<dbReference type="eggNOG" id="arCOG01383">
    <property type="taxonomic scope" value="Archaea"/>
</dbReference>
<reference evidence="6 7" key="1">
    <citation type="journal article" date="2014" name="Int. J. Syst. Evol. Microbiol.">
        <title>Methanobacterium paludis sp. nov. and a novel strain of Methanobacterium lacus isolated from northern peatlands.</title>
        <authorList>
            <person name="Cadillo-Quiroz H."/>
            <person name="Brauer S.L."/>
            <person name="Goodson N."/>
            <person name="Yavitt J.B."/>
            <person name="Zinder S.H."/>
        </authorList>
    </citation>
    <scope>NUCLEOTIDE SEQUENCE [LARGE SCALE GENOMIC DNA]</scope>
    <source>
        <strain evidence="7">DSM 25820 / JCM 18151 / SWAN1</strain>
    </source>
</reference>
<dbReference type="InterPro" id="IPR001173">
    <property type="entry name" value="Glyco_trans_2-like"/>
</dbReference>
<keyword evidence="3 6" id="KW-0808">Transferase</keyword>
<keyword evidence="4" id="KW-1133">Transmembrane helix</keyword>
<comment type="similarity">
    <text evidence="1">Belongs to the glycosyltransferase 2 family.</text>
</comment>
<sequence>MKEPKVSILILNWNGWKDTIECLESLSQISYQNYSVTVVDNSSNDDSVDKIINYCNGHIKIKSKFFRYKNDNKPFKVVKFNKKDIENPKNYLNIKNMVKNVYKNNNITIIKNKNNYGFAEGNNIGIRFVLDYMNPDYILLLNNDTVVDENFLCELVEIGESNQFNGIIGPKTYYYHNPTVLQSTSIRLNVLKNKFIITGDGEVDKGQCNSIMKTDYVPGSCILIKKIVLETVGLLNSDYFCYWEETELCFRAKKSGFNCIYSPKSCIWHKVSAAADSQTKIYLMTRNKFWFMEKQDKVLLISSLFYFFLFEIWYKIAVCLFYHKDLKLLKSFLAGFIDGIR</sequence>
<evidence type="ECO:0000256" key="1">
    <source>
        <dbReference type="ARBA" id="ARBA00006739"/>
    </source>
</evidence>
<keyword evidence="4" id="KW-0812">Transmembrane</keyword>
<dbReference type="EMBL" id="CP002772">
    <property type="protein sequence ID" value="AEG18356.1"/>
    <property type="molecule type" value="Genomic_DNA"/>
</dbReference>
<proteinExistence type="inferred from homology"/>
<dbReference type="Pfam" id="PF00535">
    <property type="entry name" value="Glycos_transf_2"/>
    <property type="match status" value="1"/>
</dbReference>
<dbReference type="OrthoDB" id="46222at2157"/>
<evidence type="ECO:0000256" key="3">
    <source>
        <dbReference type="ARBA" id="ARBA00022679"/>
    </source>
</evidence>
<accession>F6D6S3</accession>
<evidence type="ECO:0000313" key="7">
    <source>
        <dbReference type="Proteomes" id="UP000009231"/>
    </source>
</evidence>
<keyword evidence="2" id="KW-0328">Glycosyltransferase</keyword>
<dbReference type="PANTHER" id="PTHR43179:SF12">
    <property type="entry name" value="GALACTOFURANOSYLTRANSFERASE GLFT2"/>
    <property type="match status" value="1"/>
</dbReference>
<dbReference type="Gene3D" id="3.90.550.10">
    <property type="entry name" value="Spore Coat Polysaccharide Biosynthesis Protein SpsA, Chain A"/>
    <property type="match status" value="2"/>
</dbReference>
<dbReference type="HOGENOM" id="CLU_023845_4_1_2"/>
<name>F6D6S3_METPW</name>
<dbReference type="RefSeq" id="WP_013825857.1">
    <property type="nucleotide sequence ID" value="NC_015574.1"/>
</dbReference>
<evidence type="ECO:0000313" key="6">
    <source>
        <dbReference type="EMBL" id="AEG18356.1"/>
    </source>
</evidence>
<dbReference type="InterPro" id="IPR029044">
    <property type="entry name" value="Nucleotide-diphossugar_trans"/>
</dbReference>
<dbReference type="AlphaFoldDB" id="F6D6S3"/>
<keyword evidence="7" id="KW-1185">Reference proteome</keyword>
<dbReference type="Proteomes" id="UP000009231">
    <property type="component" value="Chromosome"/>
</dbReference>
<keyword evidence="4" id="KW-0472">Membrane</keyword>
<evidence type="ECO:0000259" key="5">
    <source>
        <dbReference type="Pfam" id="PF00535"/>
    </source>
</evidence>
<evidence type="ECO:0000256" key="2">
    <source>
        <dbReference type="ARBA" id="ARBA00022676"/>
    </source>
</evidence>
<evidence type="ECO:0000256" key="4">
    <source>
        <dbReference type="SAM" id="Phobius"/>
    </source>
</evidence>
<dbReference type="CDD" id="cd04186">
    <property type="entry name" value="GT_2_like_c"/>
    <property type="match status" value="1"/>
</dbReference>
<organism evidence="6 7">
    <name type="scientific">Methanobacterium paludis (strain DSM 25820 / JCM 18151 / SWAN1)</name>
    <dbReference type="NCBI Taxonomy" id="868131"/>
    <lineage>
        <taxon>Archaea</taxon>
        <taxon>Methanobacteriati</taxon>
        <taxon>Methanobacteriota</taxon>
        <taxon>Methanomada group</taxon>
        <taxon>Methanobacteria</taxon>
        <taxon>Methanobacteriales</taxon>
        <taxon>Methanobacteriaceae</taxon>
        <taxon>Methanobacterium</taxon>
    </lineage>
</organism>
<feature type="transmembrane region" description="Helical" evidence="4">
    <location>
        <begin position="298"/>
        <end position="323"/>
    </location>
</feature>
<dbReference type="SUPFAM" id="SSF53448">
    <property type="entry name" value="Nucleotide-diphospho-sugar transferases"/>
    <property type="match status" value="1"/>
</dbReference>
<gene>
    <name evidence="6" type="ordered locus">MSWAN_1341</name>
</gene>
<dbReference type="PANTHER" id="PTHR43179">
    <property type="entry name" value="RHAMNOSYLTRANSFERASE WBBL"/>
    <property type="match status" value="1"/>
</dbReference>
<dbReference type="GO" id="GO:0016757">
    <property type="term" value="F:glycosyltransferase activity"/>
    <property type="evidence" value="ECO:0007669"/>
    <property type="project" value="UniProtKB-KW"/>
</dbReference>
<dbReference type="GeneID" id="10668846"/>